<proteinExistence type="predicted"/>
<accession>A0ABT9Y8F9</accession>
<evidence type="ECO:0000313" key="1">
    <source>
        <dbReference type="EMBL" id="MDQ0204124.1"/>
    </source>
</evidence>
<dbReference type="Proteomes" id="UP001239167">
    <property type="component" value="Unassembled WGS sequence"/>
</dbReference>
<comment type="caution">
    <text evidence="1">The sequence shown here is derived from an EMBL/GenBank/DDBJ whole genome shotgun (WGS) entry which is preliminary data.</text>
</comment>
<dbReference type="Pfam" id="PF19866">
    <property type="entry name" value="DUF6339"/>
    <property type="match status" value="1"/>
</dbReference>
<dbReference type="EMBL" id="JAUSUE010000012">
    <property type="protein sequence ID" value="MDQ0204124.1"/>
    <property type="molecule type" value="Genomic_DNA"/>
</dbReference>
<protein>
    <submittedName>
        <fullName evidence="1">Uncharacterized protein</fullName>
    </submittedName>
</protein>
<keyword evidence="2" id="KW-1185">Reference proteome</keyword>
<dbReference type="InterPro" id="IPR045920">
    <property type="entry name" value="DUF6339"/>
</dbReference>
<name>A0ABT9Y8F9_9FIRM</name>
<sequence>MLVNFMKNSALDFLRNEIPNNVPLYNSQDKWIDKYFEDKGIENYSFSTGITVPDIELTIGGSETDYENAVKVYNVFKDRLTSVQASDLRLWAYLAHSVYWKYMRRRWAINLQSDDDNEDAGNKLVSRIGARYFFNTSKGKAFVRQGIARLYWSAYLTYNEKNKDNPYELTEYFLSKQDIFTVSAERSLARDKTLFLSALKILKKHGDLTRSQIRRYFLALNQAGGVIVFDSLSSDASYDLAKKTLYTVLNETEDHASKDKKDGETYTKNVSEKVSDTEEAKVTSSITSELPLKRVKYNSKLIISNIRSGVRIPMAVNRTSFQTQPDLVGLSVGDKFKIRKEIWKIDKIK</sequence>
<organism evidence="1 2">
    <name type="scientific">Pectinatus haikarae</name>
    <dbReference type="NCBI Taxonomy" id="349096"/>
    <lineage>
        <taxon>Bacteria</taxon>
        <taxon>Bacillati</taxon>
        <taxon>Bacillota</taxon>
        <taxon>Negativicutes</taxon>
        <taxon>Selenomonadales</taxon>
        <taxon>Selenomonadaceae</taxon>
        <taxon>Pectinatus</taxon>
    </lineage>
</organism>
<dbReference type="RefSeq" id="WP_307224321.1">
    <property type="nucleotide sequence ID" value="NZ_CP116940.1"/>
</dbReference>
<reference evidence="1 2" key="1">
    <citation type="submission" date="2023-07" db="EMBL/GenBank/DDBJ databases">
        <title>Genomic Encyclopedia of Type Strains, Phase IV (KMG-IV): sequencing the most valuable type-strain genomes for metagenomic binning, comparative biology and taxonomic classification.</title>
        <authorList>
            <person name="Goeker M."/>
        </authorList>
    </citation>
    <scope>NUCLEOTIDE SEQUENCE [LARGE SCALE GENOMIC DNA]</scope>
    <source>
        <strain evidence="1 2">DSM 16980</strain>
    </source>
</reference>
<gene>
    <name evidence="1" type="ORF">J2S01_001846</name>
</gene>
<evidence type="ECO:0000313" key="2">
    <source>
        <dbReference type="Proteomes" id="UP001239167"/>
    </source>
</evidence>